<dbReference type="Pfam" id="PF14478">
    <property type="entry name" value="DUF4430"/>
    <property type="match status" value="1"/>
</dbReference>
<protein>
    <submittedName>
        <fullName evidence="4">DUF4430 domain-containing protein</fullName>
    </submittedName>
</protein>
<feature type="chain" id="PRO_5046624062" evidence="2">
    <location>
        <begin position="28"/>
        <end position="139"/>
    </location>
</feature>
<feature type="compositionally biased region" description="Polar residues" evidence="1">
    <location>
        <begin position="36"/>
        <end position="48"/>
    </location>
</feature>
<sequence length="139" mass="14551">MKTAPRPTAPRLLALLPALALTTGLVAGCSDGGSTDGASPSVSASADATEQVAENVGEFSYEGEDGKTALELLQEKDPDAQVQGAGEMAYVTTIQGREADPETEFWGLYVDDEMAQVGAGSLETKDGQTITWKLEKVEQ</sequence>
<dbReference type="Proteomes" id="UP001651050">
    <property type="component" value="Unassembled WGS sequence"/>
</dbReference>
<keyword evidence="5" id="KW-1185">Reference proteome</keyword>
<dbReference type="PROSITE" id="PS51257">
    <property type="entry name" value="PROKAR_LIPOPROTEIN"/>
    <property type="match status" value="1"/>
</dbReference>
<name>A0ABT0J1I5_9MICO</name>
<proteinExistence type="predicted"/>
<evidence type="ECO:0000256" key="2">
    <source>
        <dbReference type="SAM" id="SignalP"/>
    </source>
</evidence>
<comment type="caution">
    <text evidence="4">The sequence shown here is derived from an EMBL/GenBank/DDBJ whole genome shotgun (WGS) entry which is preliminary data.</text>
</comment>
<feature type="domain" description="Transcobalamin-like C-terminal" evidence="3">
    <location>
        <begin position="66"/>
        <end position="136"/>
    </location>
</feature>
<evidence type="ECO:0000313" key="4">
    <source>
        <dbReference type="EMBL" id="MCK9793351.1"/>
    </source>
</evidence>
<feature type="signal peptide" evidence="2">
    <location>
        <begin position="1"/>
        <end position="27"/>
    </location>
</feature>
<evidence type="ECO:0000259" key="3">
    <source>
        <dbReference type="Pfam" id="PF14478"/>
    </source>
</evidence>
<dbReference type="Gene3D" id="2.170.130.30">
    <property type="match status" value="1"/>
</dbReference>
<evidence type="ECO:0000256" key="1">
    <source>
        <dbReference type="SAM" id="MobiDB-lite"/>
    </source>
</evidence>
<evidence type="ECO:0000313" key="5">
    <source>
        <dbReference type="Proteomes" id="UP001651050"/>
    </source>
</evidence>
<dbReference type="RefSeq" id="WP_416343203.1">
    <property type="nucleotide sequence ID" value="NZ_JALQCY010000002.1"/>
</dbReference>
<gene>
    <name evidence="4" type="ORF">M1843_06285</name>
</gene>
<accession>A0ABT0J1I5</accession>
<feature type="region of interest" description="Disordered" evidence="1">
    <location>
        <begin position="29"/>
        <end position="50"/>
    </location>
</feature>
<reference evidence="4 5" key="1">
    <citation type="submission" date="2022-02" db="EMBL/GenBank/DDBJ databases">
        <title>The car tank lid bacteriome: a reservoir of bacteria with potential in bioremediation of fuel.</title>
        <authorList>
            <person name="Vidal-Verdu A."/>
            <person name="Gomez-Martinez D."/>
            <person name="Latorre-Perez A."/>
            <person name="Pereto J."/>
            <person name="Porcar M."/>
        </authorList>
    </citation>
    <scope>NUCLEOTIDE SEQUENCE [LARGE SCALE GENOMIC DNA]</scope>
    <source>
        <strain evidence="4 5">4D.3</strain>
    </source>
</reference>
<keyword evidence="2" id="KW-0732">Signal</keyword>
<organism evidence="4 5">
    <name type="scientific">Isoptericola peretonis</name>
    <dbReference type="NCBI Taxonomy" id="2918523"/>
    <lineage>
        <taxon>Bacteria</taxon>
        <taxon>Bacillati</taxon>
        <taxon>Actinomycetota</taxon>
        <taxon>Actinomycetes</taxon>
        <taxon>Micrococcales</taxon>
        <taxon>Promicromonosporaceae</taxon>
        <taxon>Isoptericola</taxon>
    </lineage>
</organism>
<dbReference type="InterPro" id="IPR027954">
    <property type="entry name" value="Transcobalamin-like_C"/>
</dbReference>
<dbReference type="EMBL" id="JALQCY010000002">
    <property type="protein sequence ID" value="MCK9793351.1"/>
    <property type="molecule type" value="Genomic_DNA"/>
</dbReference>